<protein>
    <submittedName>
        <fullName evidence="2">Uncharacterized protein</fullName>
    </submittedName>
</protein>
<dbReference type="RefSeq" id="WP_092098123.1">
    <property type="nucleotide sequence ID" value="NZ_FOOT01000001.1"/>
</dbReference>
<dbReference type="Proteomes" id="UP000198724">
    <property type="component" value="Unassembled WGS sequence"/>
</dbReference>
<sequence length="168" mass="18977">MQLSLNYKFLILLQSIMAFLAFGLNMVLALLLWLPESILSLWGHHNIATYLFAFTMSIGFVVGWIATKITRKALRSGRVLPLHWHLKSQTLIDKLPSKTFNRAFMFSLSGLSMAAILVILLDALRLYAIPFLDFLLLSSIYSVCVSVAITSMAVYRALSDNILRHSRI</sequence>
<feature type="transmembrane region" description="Helical" evidence="1">
    <location>
        <begin position="103"/>
        <end position="128"/>
    </location>
</feature>
<evidence type="ECO:0000256" key="1">
    <source>
        <dbReference type="SAM" id="Phobius"/>
    </source>
</evidence>
<dbReference type="AlphaFoldDB" id="A0A1I2M6P0"/>
<evidence type="ECO:0000313" key="2">
    <source>
        <dbReference type="EMBL" id="SFF87153.1"/>
    </source>
</evidence>
<keyword evidence="1" id="KW-1133">Transmembrane helix</keyword>
<gene>
    <name evidence="2" type="ORF">SAMN05421739_101192</name>
</gene>
<reference evidence="3" key="1">
    <citation type="submission" date="2016-10" db="EMBL/GenBank/DDBJ databases">
        <authorList>
            <person name="Varghese N."/>
            <person name="Submissions S."/>
        </authorList>
    </citation>
    <scope>NUCLEOTIDE SEQUENCE [LARGE SCALE GENOMIC DNA]</scope>
    <source>
        <strain evidence="3">LP51</strain>
    </source>
</reference>
<evidence type="ECO:0000313" key="3">
    <source>
        <dbReference type="Proteomes" id="UP000198724"/>
    </source>
</evidence>
<feature type="transmembrane region" description="Helical" evidence="1">
    <location>
        <begin position="47"/>
        <end position="66"/>
    </location>
</feature>
<accession>A0A1I2M6P0</accession>
<feature type="transmembrane region" description="Helical" evidence="1">
    <location>
        <begin position="12"/>
        <end position="35"/>
    </location>
</feature>
<keyword evidence="1" id="KW-0472">Membrane</keyword>
<name>A0A1I2M6P0_9BACT</name>
<dbReference type="STRING" id="1436961.SAMN05421739_101192"/>
<proteinExistence type="predicted"/>
<organism evidence="2 3">
    <name type="scientific">Pontibacter chinhatensis</name>
    <dbReference type="NCBI Taxonomy" id="1436961"/>
    <lineage>
        <taxon>Bacteria</taxon>
        <taxon>Pseudomonadati</taxon>
        <taxon>Bacteroidota</taxon>
        <taxon>Cytophagia</taxon>
        <taxon>Cytophagales</taxon>
        <taxon>Hymenobacteraceae</taxon>
        <taxon>Pontibacter</taxon>
    </lineage>
</organism>
<keyword evidence="3" id="KW-1185">Reference proteome</keyword>
<feature type="transmembrane region" description="Helical" evidence="1">
    <location>
        <begin position="134"/>
        <end position="158"/>
    </location>
</feature>
<dbReference type="OrthoDB" id="852245at2"/>
<keyword evidence="1" id="KW-0812">Transmembrane</keyword>
<dbReference type="EMBL" id="FOOT01000001">
    <property type="protein sequence ID" value="SFF87153.1"/>
    <property type="molecule type" value="Genomic_DNA"/>
</dbReference>